<dbReference type="SUPFAM" id="SSF47413">
    <property type="entry name" value="lambda repressor-like DNA-binding domains"/>
    <property type="match status" value="1"/>
</dbReference>
<evidence type="ECO:0000259" key="5">
    <source>
        <dbReference type="PROSITE" id="PS50932"/>
    </source>
</evidence>
<dbReference type="Proteomes" id="UP000183529">
    <property type="component" value="Unassembled WGS sequence"/>
</dbReference>
<dbReference type="PROSITE" id="PS50932">
    <property type="entry name" value="HTH_LACI_2"/>
    <property type="match status" value="1"/>
</dbReference>
<evidence type="ECO:0000256" key="2">
    <source>
        <dbReference type="ARBA" id="ARBA00023125"/>
    </source>
</evidence>
<keyword evidence="2" id="KW-0238">DNA-binding</keyword>
<dbReference type="PROSITE" id="PS00356">
    <property type="entry name" value="HTH_LACI_1"/>
    <property type="match status" value="1"/>
</dbReference>
<protein>
    <submittedName>
        <fullName evidence="6">LacI family transcriptional regulator</fullName>
    </submittedName>
</protein>
<gene>
    <name evidence="6" type="ORF">SAMN05216550_103266</name>
</gene>
<dbReference type="PANTHER" id="PTHR30146:SF152">
    <property type="entry name" value="TRANSCRIPTIONAL REGULATORY PROTEIN"/>
    <property type="match status" value="1"/>
</dbReference>
<evidence type="ECO:0000256" key="1">
    <source>
        <dbReference type="ARBA" id="ARBA00023015"/>
    </source>
</evidence>
<dbReference type="PANTHER" id="PTHR30146">
    <property type="entry name" value="LACI-RELATED TRANSCRIPTIONAL REPRESSOR"/>
    <property type="match status" value="1"/>
</dbReference>
<keyword evidence="4" id="KW-0175">Coiled coil</keyword>
<dbReference type="SMART" id="SM00354">
    <property type="entry name" value="HTH_LACI"/>
    <property type="match status" value="1"/>
</dbReference>
<dbReference type="CDD" id="cd01392">
    <property type="entry name" value="HTH_LacI"/>
    <property type="match status" value="1"/>
</dbReference>
<dbReference type="Pfam" id="PF13407">
    <property type="entry name" value="Peripla_BP_4"/>
    <property type="match status" value="1"/>
</dbReference>
<dbReference type="SUPFAM" id="SSF53822">
    <property type="entry name" value="Periplasmic binding protein-like I"/>
    <property type="match status" value="1"/>
</dbReference>
<keyword evidence="1" id="KW-0805">Transcription regulation</keyword>
<keyword evidence="3" id="KW-0804">Transcription</keyword>
<name>A0AAQ1GCT9_9BURK</name>
<dbReference type="InterPro" id="IPR010982">
    <property type="entry name" value="Lambda_DNA-bd_dom_sf"/>
</dbReference>
<reference evidence="6 7" key="1">
    <citation type="submission" date="2016-10" db="EMBL/GenBank/DDBJ databases">
        <authorList>
            <person name="Varghese N."/>
            <person name="Submissions S."/>
        </authorList>
    </citation>
    <scope>NUCLEOTIDE SEQUENCE [LARGE SCALE GENOMIC DNA]</scope>
    <source>
        <strain evidence="6 7">LMG 22274</strain>
    </source>
</reference>
<dbReference type="AlphaFoldDB" id="A0AAQ1GCT9"/>
<proteinExistence type="predicted"/>
<dbReference type="CDD" id="cd06307">
    <property type="entry name" value="PBP1_sugar_binding"/>
    <property type="match status" value="1"/>
</dbReference>
<dbReference type="GO" id="GO:0003700">
    <property type="term" value="F:DNA-binding transcription factor activity"/>
    <property type="evidence" value="ECO:0007669"/>
    <property type="project" value="TreeGrafter"/>
</dbReference>
<dbReference type="GeneID" id="61306041"/>
<organism evidence="6 7">
    <name type="scientific">Paraburkholderia tropica</name>
    <dbReference type="NCBI Taxonomy" id="92647"/>
    <lineage>
        <taxon>Bacteria</taxon>
        <taxon>Pseudomonadati</taxon>
        <taxon>Pseudomonadota</taxon>
        <taxon>Betaproteobacteria</taxon>
        <taxon>Burkholderiales</taxon>
        <taxon>Burkholderiaceae</taxon>
        <taxon>Paraburkholderia</taxon>
    </lineage>
</organism>
<dbReference type="InterPro" id="IPR000843">
    <property type="entry name" value="HTH_LacI"/>
</dbReference>
<dbReference type="Gene3D" id="1.10.260.40">
    <property type="entry name" value="lambda repressor-like DNA-binding domains"/>
    <property type="match status" value="1"/>
</dbReference>
<dbReference type="EMBL" id="FNZM01000003">
    <property type="protein sequence ID" value="SEJ23458.1"/>
    <property type="molecule type" value="Genomic_DNA"/>
</dbReference>
<dbReference type="GO" id="GO:0000976">
    <property type="term" value="F:transcription cis-regulatory region binding"/>
    <property type="evidence" value="ECO:0007669"/>
    <property type="project" value="TreeGrafter"/>
</dbReference>
<dbReference type="InterPro" id="IPR028082">
    <property type="entry name" value="Peripla_BP_I"/>
</dbReference>
<evidence type="ECO:0000313" key="6">
    <source>
        <dbReference type="EMBL" id="SEJ23458.1"/>
    </source>
</evidence>
<evidence type="ECO:0000313" key="7">
    <source>
        <dbReference type="Proteomes" id="UP000183529"/>
    </source>
</evidence>
<dbReference type="InterPro" id="IPR025997">
    <property type="entry name" value="SBP_2_dom"/>
</dbReference>
<sequence length="363" mass="39801">MAHRFLVKEIALQAGVGPATVDRVLNGRAHVRDHTRRRVEQAIRELEDQQLQMARTGRKLVVDVVVEAPARFANEIRDALDAELPGLHPAVFRPRFDLRETIGTEEVVATLAAIARRGSHGVLLKARDVPAIAAAIGELQQRGIPVITLFTDLPDSGRVAYAGLDNRVAGATAAYLIGQWTRAQRGRVLVTMSDERFRGEEEREIGFRHALEARYPHLEIVDASGGHGLDAPTEARVHAALAQHGEIAAVYSMGGGNPAILRALAQRQPKRQPERKQHPVCFIGHDLDRDNVRLLRDGQIHAVLHHELRQDLRAACHHVMAFHKLLPASAVSTSSSVVVVTPENIPASVMARLGYSTAYSTES</sequence>
<dbReference type="RefSeq" id="WP_074982004.1">
    <property type="nucleotide sequence ID" value="NZ_CADFGN010000001.1"/>
</dbReference>
<evidence type="ECO:0000256" key="3">
    <source>
        <dbReference type="ARBA" id="ARBA00023163"/>
    </source>
</evidence>
<evidence type="ECO:0000256" key="4">
    <source>
        <dbReference type="SAM" id="Coils"/>
    </source>
</evidence>
<accession>A0AAQ1GCT9</accession>
<feature type="coiled-coil region" evidence="4">
    <location>
        <begin position="32"/>
        <end position="59"/>
    </location>
</feature>
<feature type="domain" description="HTH lacI-type" evidence="5">
    <location>
        <begin position="8"/>
        <end position="46"/>
    </location>
</feature>
<dbReference type="Pfam" id="PF00356">
    <property type="entry name" value="LacI"/>
    <property type="match status" value="1"/>
</dbReference>
<comment type="caution">
    <text evidence="6">The sequence shown here is derived from an EMBL/GenBank/DDBJ whole genome shotgun (WGS) entry which is preliminary data.</text>
</comment>
<dbReference type="Gene3D" id="3.40.50.2300">
    <property type="match status" value="2"/>
</dbReference>